<accession>A0A1H3PDG4</accession>
<dbReference type="Proteomes" id="UP000199249">
    <property type="component" value="Unassembled WGS sequence"/>
</dbReference>
<protein>
    <submittedName>
        <fullName evidence="2">Uncharacterized protein</fullName>
    </submittedName>
</protein>
<feature type="region of interest" description="Disordered" evidence="1">
    <location>
        <begin position="1"/>
        <end position="30"/>
    </location>
</feature>
<evidence type="ECO:0000313" key="3">
    <source>
        <dbReference type="Proteomes" id="UP000199249"/>
    </source>
</evidence>
<sequence length="83" mass="9422">MSRPGYYGRPGGLKHPFGSSGKKPRVKSLPLPRLPSRKMLIGSLCQHLAKEHMETDCGPWSKAAFDVWWWLSDIRDKHARHAA</sequence>
<name>A0A1H3PDG4_9BACT</name>
<keyword evidence="3" id="KW-1185">Reference proteome</keyword>
<evidence type="ECO:0000256" key="1">
    <source>
        <dbReference type="SAM" id="MobiDB-lite"/>
    </source>
</evidence>
<dbReference type="STRING" id="651662.SAMN04488069_1297"/>
<dbReference type="EMBL" id="FNOV01000029">
    <property type="protein sequence ID" value="SDY99107.1"/>
    <property type="molecule type" value="Genomic_DNA"/>
</dbReference>
<dbReference type="AlphaFoldDB" id="A0A1H3PDG4"/>
<proteinExistence type="predicted"/>
<gene>
    <name evidence="2" type="ORF">SAMN04488069_1297</name>
</gene>
<organism evidence="2 3">
    <name type="scientific">Hymenobacter psychrophilus</name>
    <dbReference type="NCBI Taxonomy" id="651662"/>
    <lineage>
        <taxon>Bacteria</taxon>
        <taxon>Pseudomonadati</taxon>
        <taxon>Bacteroidota</taxon>
        <taxon>Cytophagia</taxon>
        <taxon>Cytophagales</taxon>
        <taxon>Hymenobacteraceae</taxon>
        <taxon>Hymenobacter</taxon>
    </lineage>
</organism>
<reference evidence="3" key="1">
    <citation type="submission" date="2016-10" db="EMBL/GenBank/DDBJ databases">
        <authorList>
            <person name="Varghese N."/>
            <person name="Submissions S."/>
        </authorList>
    </citation>
    <scope>NUCLEOTIDE SEQUENCE [LARGE SCALE GENOMIC DNA]</scope>
    <source>
        <strain evidence="3">CGMCC 1.8975</strain>
    </source>
</reference>
<evidence type="ECO:0000313" key="2">
    <source>
        <dbReference type="EMBL" id="SDY99107.1"/>
    </source>
</evidence>
<dbReference type="RefSeq" id="WP_092743944.1">
    <property type="nucleotide sequence ID" value="NZ_FNOV01000029.1"/>
</dbReference>